<dbReference type="CDD" id="cd16841">
    <property type="entry name" value="RraA_family"/>
    <property type="match status" value="1"/>
</dbReference>
<dbReference type="RefSeq" id="WP_203357103.1">
    <property type="nucleotide sequence ID" value="NZ_CP069127.1"/>
</dbReference>
<evidence type="ECO:0000256" key="3">
    <source>
        <dbReference type="ARBA" id="ARBA00008621"/>
    </source>
</evidence>
<evidence type="ECO:0000256" key="1">
    <source>
        <dbReference type="ARBA" id="ARBA00001342"/>
    </source>
</evidence>
<dbReference type="Proteomes" id="UP000596248">
    <property type="component" value="Chromosome"/>
</dbReference>
<evidence type="ECO:0000256" key="6">
    <source>
        <dbReference type="ARBA" id="ARBA00012947"/>
    </source>
</evidence>
<comment type="catalytic activity">
    <reaction evidence="1">
        <text>4-hydroxy-4-methyl-2-oxoglutarate = 2 pyruvate</text>
        <dbReference type="Rhea" id="RHEA:22748"/>
        <dbReference type="ChEBI" id="CHEBI:15361"/>
        <dbReference type="ChEBI" id="CHEBI:58276"/>
        <dbReference type="EC" id="4.1.3.17"/>
    </reaction>
</comment>
<evidence type="ECO:0000256" key="10">
    <source>
        <dbReference type="ARBA" id="ARBA00030169"/>
    </source>
</evidence>
<comment type="subunit">
    <text evidence="4">Homotrimer.</text>
</comment>
<comment type="similarity">
    <text evidence="3">Belongs to the class II aldolase/RraA-like family.</text>
</comment>
<dbReference type="InterPro" id="IPR036704">
    <property type="entry name" value="RraA/RraA-like_sf"/>
</dbReference>
<name>A0ABX7FV49_BRECH</name>
<dbReference type="SUPFAM" id="SSF89562">
    <property type="entry name" value="RraA-like"/>
    <property type="match status" value="1"/>
</dbReference>
<accession>A0ABX7FV49</accession>
<dbReference type="EMBL" id="CP069127">
    <property type="protein sequence ID" value="QRG70129.1"/>
    <property type="molecule type" value="Genomic_DNA"/>
</dbReference>
<evidence type="ECO:0000256" key="5">
    <source>
        <dbReference type="ARBA" id="ARBA00012213"/>
    </source>
</evidence>
<dbReference type="EC" id="4.1.3.17" evidence="5"/>
<comment type="catalytic activity">
    <reaction evidence="12">
        <text>oxaloacetate + H(+) = pyruvate + CO2</text>
        <dbReference type="Rhea" id="RHEA:15641"/>
        <dbReference type="ChEBI" id="CHEBI:15361"/>
        <dbReference type="ChEBI" id="CHEBI:15378"/>
        <dbReference type="ChEBI" id="CHEBI:16452"/>
        <dbReference type="ChEBI" id="CHEBI:16526"/>
        <dbReference type="EC" id="4.1.1.112"/>
    </reaction>
</comment>
<keyword evidence="14" id="KW-1185">Reference proteome</keyword>
<evidence type="ECO:0000256" key="9">
    <source>
        <dbReference type="ARBA" id="ARBA00029596"/>
    </source>
</evidence>
<evidence type="ECO:0000256" key="11">
    <source>
        <dbReference type="ARBA" id="ARBA00032305"/>
    </source>
</evidence>
<evidence type="ECO:0000313" key="13">
    <source>
        <dbReference type="EMBL" id="QRG70129.1"/>
    </source>
</evidence>
<proteinExistence type="inferred from homology"/>
<dbReference type="InterPro" id="IPR005493">
    <property type="entry name" value="RraA/RraA-like"/>
</dbReference>
<dbReference type="PANTHER" id="PTHR33254">
    <property type="entry name" value="4-HYDROXY-4-METHYL-2-OXOGLUTARATE ALDOLASE 3-RELATED"/>
    <property type="match status" value="1"/>
</dbReference>
<evidence type="ECO:0000256" key="12">
    <source>
        <dbReference type="ARBA" id="ARBA00047973"/>
    </source>
</evidence>
<evidence type="ECO:0000256" key="7">
    <source>
        <dbReference type="ARBA" id="ARBA00016549"/>
    </source>
</evidence>
<organism evidence="13 14">
    <name type="scientific">Brevibacillus choshinensis</name>
    <dbReference type="NCBI Taxonomy" id="54911"/>
    <lineage>
        <taxon>Bacteria</taxon>
        <taxon>Bacillati</taxon>
        <taxon>Bacillota</taxon>
        <taxon>Bacilli</taxon>
        <taxon>Bacillales</taxon>
        <taxon>Paenibacillaceae</taxon>
        <taxon>Brevibacillus</taxon>
    </lineage>
</organism>
<dbReference type="Pfam" id="PF03737">
    <property type="entry name" value="RraA-like"/>
    <property type="match status" value="1"/>
</dbReference>
<protein>
    <recommendedName>
        <fullName evidence="7">Putative 4-hydroxy-4-methyl-2-oxoglutarate aldolase</fullName>
        <ecNumber evidence="6">4.1.1.112</ecNumber>
        <ecNumber evidence="5">4.1.3.17</ecNumber>
    </recommendedName>
    <alternativeName>
        <fullName evidence="11">Oxaloacetate decarboxylase</fullName>
    </alternativeName>
    <alternativeName>
        <fullName evidence="9">Regulator of ribonuclease activity homolog</fullName>
    </alternativeName>
    <alternativeName>
        <fullName evidence="10">RraA-like protein</fullName>
    </alternativeName>
</protein>
<evidence type="ECO:0000256" key="4">
    <source>
        <dbReference type="ARBA" id="ARBA00011233"/>
    </source>
</evidence>
<evidence type="ECO:0000313" key="14">
    <source>
        <dbReference type="Proteomes" id="UP000596248"/>
    </source>
</evidence>
<evidence type="ECO:0000256" key="2">
    <source>
        <dbReference type="ARBA" id="ARBA00001968"/>
    </source>
</evidence>
<reference evidence="13 14" key="1">
    <citation type="submission" date="2021-01" db="EMBL/GenBank/DDBJ databases">
        <title>Identification of strong promoters based on the transcriptome of Brevibacillus choshinensis.</title>
        <authorList>
            <person name="Yao D."/>
            <person name="Zhang K."/>
            <person name="Wu J."/>
        </authorList>
    </citation>
    <scope>NUCLEOTIDE SEQUENCE [LARGE SCALE GENOMIC DNA]</scope>
    <source>
        <strain evidence="13 14">HPD31-SP3</strain>
    </source>
</reference>
<evidence type="ECO:0000256" key="8">
    <source>
        <dbReference type="ARBA" id="ARBA00025046"/>
    </source>
</evidence>
<comment type="function">
    <text evidence="8">Catalyzes the aldol cleavage of 4-hydroxy-4-methyl-2-oxoglutarate (HMG) into 2 molecules of pyruvate. Also contains a secondary oxaloacetate (OAA) decarboxylase activity due to the common pyruvate enolate transition state formed following C-C bond cleavage in the retro-aldol and decarboxylation reactions.</text>
</comment>
<dbReference type="PANTHER" id="PTHR33254:SF4">
    <property type="entry name" value="4-HYDROXY-4-METHYL-2-OXOGLUTARATE ALDOLASE 3-RELATED"/>
    <property type="match status" value="1"/>
</dbReference>
<dbReference type="EC" id="4.1.1.112" evidence="6"/>
<dbReference type="Gene3D" id="3.50.30.40">
    <property type="entry name" value="Ribonuclease E inhibitor RraA/RraA-like"/>
    <property type="match status" value="1"/>
</dbReference>
<sequence length="206" mass="22057">MSTIVEKFQTVPTTCISDTMQGLNNLDPAIKPLQEEHHIAGRAFTVKMPVGDNLTVLQAIRDAQPGDILVIDAKGDTYRAIAGDFVVGMAQTLGIKGIVVDGVIRDVAGIKKLDFPVFCKGTTVAASGKACWGEVNVPISCGGVSVQPGDIIVADADGVVVVPQEKEEQILEQALEKLEKDQEREAAVSGNREAIIEYLDRFLGRK</sequence>
<gene>
    <name evidence="13" type="ORF">JNE38_14020</name>
</gene>
<comment type="cofactor">
    <cofactor evidence="2">
        <name>a divalent metal cation</name>
        <dbReference type="ChEBI" id="CHEBI:60240"/>
    </cofactor>
</comment>